<evidence type="ECO:0000313" key="2">
    <source>
        <dbReference type="Proteomes" id="UP000552097"/>
    </source>
</evidence>
<comment type="caution">
    <text evidence="1">The sequence shown here is derived from an EMBL/GenBank/DDBJ whole genome shotgun (WGS) entry which is preliminary data.</text>
</comment>
<dbReference type="AlphaFoldDB" id="A0A7W9LZB7"/>
<evidence type="ECO:0000313" key="1">
    <source>
        <dbReference type="EMBL" id="MBB5801537.1"/>
    </source>
</evidence>
<organism evidence="1 2">
    <name type="scientific">Saccharothrix ecbatanensis</name>
    <dbReference type="NCBI Taxonomy" id="1105145"/>
    <lineage>
        <taxon>Bacteria</taxon>
        <taxon>Bacillati</taxon>
        <taxon>Actinomycetota</taxon>
        <taxon>Actinomycetes</taxon>
        <taxon>Pseudonocardiales</taxon>
        <taxon>Pseudonocardiaceae</taxon>
        <taxon>Saccharothrix</taxon>
    </lineage>
</organism>
<dbReference type="EMBL" id="JACHMO010000001">
    <property type="protein sequence ID" value="MBB5801537.1"/>
    <property type="molecule type" value="Genomic_DNA"/>
</dbReference>
<sequence>MGSRTILVDIDANTSPSVMAGVGLYASVSTYDQKSDPERQVARLSEWSAKASHRVMRVESEIASFHARLYGRHTARNRAEKAPEAAATDD</sequence>
<dbReference type="RefSeq" id="WP_221483365.1">
    <property type="nucleotide sequence ID" value="NZ_JACHMO010000001.1"/>
</dbReference>
<reference evidence="1 2" key="1">
    <citation type="submission" date="2020-08" db="EMBL/GenBank/DDBJ databases">
        <title>Sequencing the genomes of 1000 actinobacteria strains.</title>
        <authorList>
            <person name="Klenk H.-P."/>
        </authorList>
    </citation>
    <scope>NUCLEOTIDE SEQUENCE [LARGE SCALE GENOMIC DNA]</scope>
    <source>
        <strain evidence="1 2">DSM 45486</strain>
    </source>
</reference>
<dbReference type="Proteomes" id="UP000552097">
    <property type="component" value="Unassembled WGS sequence"/>
</dbReference>
<proteinExistence type="predicted"/>
<gene>
    <name evidence="1" type="ORF">F4560_001305</name>
</gene>
<name>A0A7W9LZB7_9PSEU</name>
<protein>
    <submittedName>
        <fullName evidence="1">Putative site-specific integrase-resolvase</fullName>
    </submittedName>
</protein>
<accession>A0A7W9LZB7</accession>
<keyword evidence="2" id="KW-1185">Reference proteome</keyword>